<evidence type="ECO:0000256" key="1">
    <source>
        <dbReference type="SAM" id="Coils"/>
    </source>
</evidence>
<keyword evidence="1" id="KW-0175">Coiled coil</keyword>
<feature type="coiled-coil region" evidence="1">
    <location>
        <begin position="62"/>
        <end position="89"/>
    </location>
</feature>
<evidence type="ECO:0000256" key="2">
    <source>
        <dbReference type="SAM" id="Phobius"/>
    </source>
</evidence>
<gene>
    <name evidence="3" type="ORF">EVAR_75941_1</name>
</gene>
<accession>A0A4C1UXJ1</accession>
<dbReference type="AlphaFoldDB" id="A0A4C1UXJ1"/>
<feature type="transmembrane region" description="Helical" evidence="2">
    <location>
        <begin position="33"/>
        <end position="55"/>
    </location>
</feature>
<dbReference type="EMBL" id="BGZK01000236">
    <property type="protein sequence ID" value="GBP30717.1"/>
    <property type="molecule type" value="Genomic_DNA"/>
</dbReference>
<keyword evidence="2" id="KW-1133">Transmembrane helix</keyword>
<organism evidence="3 4">
    <name type="scientific">Eumeta variegata</name>
    <name type="common">Bagworm moth</name>
    <name type="synonym">Eumeta japonica</name>
    <dbReference type="NCBI Taxonomy" id="151549"/>
    <lineage>
        <taxon>Eukaryota</taxon>
        <taxon>Metazoa</taxon>
        <taxon>Ecdysozoa</taxon>
        <taxon>Arthropoda</taxon>
        <taxon>Hexapoda</taxon>
        <taxon>Insecta</taxon>
        <taxon>Pterygota</taxon>
        <taxon>Neoptera</taxon>
        <taxon>Endopterygota</taxon>
        <taxon>Lepidoptera</taxon>
        <taxon>Glossata</taxon>
        <taxon>Ditrysia</taxon>
        <taxon>Tineoidea</taxon>
        <taxon>Psychidae</taxon>
        <taxon>Oiketicinae</taxon>
        <taxon>Eumeta</taxon>
    </lineage>
</organism>
<protein>
    <submittedName>
        <fullName evidence="3">Uncharacterized protein</fullName>
    </submittedName>
</protein>
<evidence type="ECO:0000313" key="4">
    <source>
        <dbReference type="Proteomes" id="UP000299102"/>
    </source>
</evidence>
<keyword evidence="2" id="KW-0812">Transmembrane</keyword>
<keyword evidence="2" id="KW-0472">Membrane</keyword>
<evidence type="ECO:0000313" key="3">
    <source>
        <dbReference type="EMBL" id="GBP30717.1"/>
    </source>
</evidence>
<comment type="caution">
    <text evidence="3">The sequence shown here is derived from an EMBL/GenBank/DDBJ whole genome shotgun (WGS) entry which is preliminary data.</text>
</comment>
<dbReference type="Proteomes" id="UP000299102">
    <property type="component" value="Unassembled WGS sequence"/>
</dbReference>
<sequence>MVGYIAVEALRLVALALLVITWLLLLKLNTMDIGLLIGASVVGGFALLGMFYLWVCAANLPILINESEREEQERTINTLRRQLDEKKTGGFAHGVDDLPRFRAGAGADVFTVPERRIKKHYYDRQTDGRPAIPPPQPISYVSGGNIHRYGINRRYVEG</sequence>
<proteinExistence type="predicted"/>
<keyword evidence="4" id="KW-1185">Reference proteome</keyword>
<reference evidence="3 4" key="1">
    <citation type="journal article" date="2019" name="Commun. Biol.">
        <title>The bagworm genome reveals a unique fibroin gene that provides high tensile strength.</title>
        <authorList>
            <person name="Kono N."/>
            <person name="Nakamura H."/>
            <person name="Ohtoshi R."/>
            <person name="Tomita M."/>
            <person name="Numata K."/>
            <person name="Arakawa K."/>
        </authorList>
    </citation>
    <scope>NUCLEOTIDE SEQUENCE [LARGE SCALE GENOMIC DNA]</scope>
</reference>
<dbReference type="OrthoDB" id="8192003at2759"/>
<feature type="transmembrane region" description="Helical" evidence="2">
    <location>
        <begin position="6"/>
        <end position="26"/>
    </location>
</feature>
<name>A0A4C1UXJ1_EUMVA</name>